<sequence length="171" mass="19066">MKSNNYGSGIYNETQPVGSDEGNRKRNILGDNKMERPTREQIHMQTASLWAHRATCKLSNRKIGCIITTKDMNRILSIGYNGSPTAMPNDSCRDVTGGCGCLHAEQNAIAMVDGIIPNKTMFITMEPCEACANLIAQSNISKVYYYDEYRNHQGITRLRACGIEIIRLSKT</sequence>
<dbReference type="Pfam" id="PF00383">
    <property type="entry name" value="dCMP_cyt_deam_1"/>
    <property type="match status" value="1"/>
</dbReference>
<gene>
    <name evidence="7" type="ORF">LCGC14_2036090</name>
</gene>
<dbReference type="GO" id="GO:0004132">
    <property type="term" value="F:dCMP deaminase activity"/>
    <property type="evidence" value="ECO:0007669"/>
    <property type="project" value="TreeGrafter"/>
</dbReference>
<dbReference type="GO" id="GO:0008270">
    <property type="term" value="F:zinc ion binding"/>
    <property type="evidence" value="ECO:0007669"/>
    <property type="project" value="InterPro"/>
</dbReference>
<keyword evidence="2" id="KW-0479">Metal-binding</keyword>
<dbReference type="PROSITE" id="PS51747">
    <property type="entry name" value="CYT_DCMP_DEAMINASES_2"/>
    <property type="match status" value="1"/>
</dbReference>
<dbReference type="GO" id="GO:0005737">
    <property type="term" value="C:cytoplasm"/>
    <property type="evidence" value="ECO:0007669"/>
    <property type="project" value="TreeGrafter"/>
</dbReference>
<dbReference type="PANTHER" id="PTHR11086:SF18">
    <property type="entry name" value="DEOXYCYTIDYLATE DEAMINASE"/>
    <property type="match status" value="1"/>
</dbReference>
<evidence type="ECO:0000259" key="6">
    <source>
        <dbReference type="PROSITE" id="PS51747"/>
    </source>
</evidence>
<evidence type="ECO:0000313" key="7">
    <source>
        <dbReference type="EMBL" id="KKL77315.1"/>
    </source>
</evidence>
<feature type="region of interest" description="Disordered" evidence="5">
    <location>
        <begin position="1"/>
        <end position="38"/>
    </location>
</feature>
<evidence type="ECO:0000256" key="1">
    <source>
        <dbReference type="ARBA" id="ARBA00006576"/>
    </source>
</evidence>
<accession>A0A0F9H6R6</accession>
<dbReference type="EMBL" id="LAZR01023785">
    <property type="protein sequence ID" value="KKL77315.1"/>
    <property type="molecule type" value="Genomic_DNA"/>
</dbReference>
<keyword evidence="4" id="KW-0862">Zinc</keyword>
<dbReference type="SUPFAM" id="SSF53927">
    <property type="entry name" value="Cytidine deaminase-like"/>
    <property type="match status" value="1"/>
</dbReference>
<evidence type="ECO:0000256" key="2">
    <source>
        <dbReference type="ARBA" id="ARBA00022723"/>
    </source>
</evidence>
<keyword evidence="3" id="KW-0378">Hydrolase</keyword>
<dbReference type="InterPro" id="IPR016193">
    <property type="entry name" value="Cytidine_deaminase-like"/>
</dbReference>
<comment type="similarity">
    <text evidence="1">Belongs to the cytidine and deoxycytidylate deaminase family.</text>
</comment>
<evidence type="ECO:0000256" key="3">
    <source>
        <dbReference type="ARBA" id="ARBA00022801"/>
    </source>
</evidence>
<feature type="domain" description="CMP/dCMP-type deaminase" evidence="6">
    <location>
        <begin position="38"/>
        <end position="158"/>
    </location>
</feature>
<protein>
    <recommendedName>
        <fullName evidence="6">CMP/dCMP-type deaminase domain-containing protein</fullName>
    </recommendedName>
</protein>
<dbReference type="InterPro" id="IPR002125">
    <property type="entry name" value="CMP_dCMP_dom"/>
</dbReference>
<dbReference type="InterPro" id="IPR016192">
    <property type="entry name" value="APOBEC/CMP_deaminase_Zn-bd"/>
</dbReference>
<dbReference type="PROSITE" id="PS00903">
    <property type="entry name" value="CYT_DCMP_DEAMINASES_1"/>
    <property type="match status" value="1"/>
</dbReference>
<feature type="compositionally biased region" description="Polar residues" evidence="5">
    <location>
        <begin position="1"/>
        <end position="17"/>
    </location>
</feature>
<organism evidence="7">
    <name type="scientific">marine sediment metagenome</name>
    <dbReference type="NCBI Taxonomy" id="412755"/>
    <lineage>
        <taxon>unclassified sequences</taxon>
        <taxon>metagenomes</taxon>
        <taxon>ecological metagenomes</taxon>
    </lineage>
</organism>
<evidence type="ECO:0000256" key="5">
    <source>
        <dbReference type="SAM" id="MobiDB-lite"/>
    </source>
</evidence>
<comment type="caution">
    <text evidence="7">The sequence shown here is derived from an EMBL/GenBank/DDBJ whole genome shotgun (WGS) entry which is preliminary data.</text>
</comment>
<dbReference type="PANTHER" id="PTHR11086">
    <property type="entry name" value="DEOXYCYTIDYLATE DEAMINASE-RELATED"/>
    <property type="match status" value="1"/>
</dbReference>
<reference evidence="7" key="1">
    <citation type="journal article" date="2015" name="Nature">
        <title>Complex archaea that bridge the gap between prokaryotes and eukaryotes.</title>
        <authorList>
            <person name="Spang A."/>
            <person name="Saw J.H."/>
            <person name="Jorgensen S.L."/>
            <person name="Zaremba-Niedzwiedzka K."/>
            <person name="Martijn J."/>
            <person name="Lind A.E."/>
            <person name="van Eijk R."/>
            <person name="Schleper C."/>
            <person name="Guy L."/>
            <person name="Ettema T.J."/>
        </authorList>
    </citation>
    <scope>NUCLEOTIDE SEQUENCE</scope>
</reference>
<dbReference type="Gene3D" id="3.40.140.10">
    <property type="entry name" value="Cytidine Deaminase, domain 2"/>
    <property type="match status" value="1"/>
</dbReference>
<proteinExistence type="inferred from homology"/>
<evidence type="ECO:0000256" key="4">
    <source>
        <dbReference type="ARBA" id="ARBA00022833"/>
    </source>
</evidence>
<name>A0A0F9H6R6_9ZZZZ</name>
<dbReference type="AlphaFoldDB" id="A0A0F9H6R6"/>
<dbReference type="InterPro" id="IPR015517">
    <property type="entry name" value="dCMP_deaminase-rel"/>
</dbReference>